<dbReference type="SUPFAM" id="SSF51569">
    <property type="entry name" value="Aldolase"/>
    <property type="match status" value="1"/>
</dbReference>
<dbReference type="AlphaFoldDB" id="A0A9X1SH09"/>
<organism evidence="1 2">
    <name type="scientific">Blastopirellula sediminis</name>
    <dbReference type="NCBI Taxonomy" id="2894196"/>
    <lineage>
        <taxon>Bacteria</taxon>
        <taxon>Pseudomonadati</taxon>
        <taxon>Planctomycetota</taxon>
        <taxon>Planctomycetia</taxon>
        <taxon>Pirellulales</taxon>
        <taxon>Pirellulaceae</taxon>
        <taxon>Blastopirellula</taxon>
    </lineage>
</organism>
<accession>A0A9X1SH09</accession>
<gene>
    <name evidence="1" type="ORF">LOC68_20080</name>
</gene>
<dbReference type="EMBL" id="JAJKFT010000010">
    <property type="protein sequence ID" value="MCC9630700.1"/>
    <property type="molecule type" value="Genomic_DNA"/>
</dbReference>
<name>A0A9X1SH09_9BACT</name>
<dbReference type="Gene3D" id="3.20.20.70">
    <property type="entry name" value="Aldolase class I"/>
    <property type="match status" value="1"/>
</dbReference>
<reference evidence="1" key="1">
    <citation type="submission" date="2021-11" db="EMBL/GenBank/DDBJ databases">
        <title>Genome sequence.</title>
        <authorList>
            <person name="Sun Q."/>
        </authorList>
    </citation>
    <scope>NUCLEOTIDE SEQUENCE</scope>
    <source>
        <strain evidence="1">JC732</strain>
    </source>
</reference>
<dbReference type="Proteomes" id="UP001139103">
    <property type="component" value="Unassembled WGS sequence"/>
</dbReference>
<evidence type="ECO:0000313" key="1">
    <source>
        <dbReference type="EMBL" id="MCC9630700.1"/>
    </source>
</evidence>
<dbReference type="RefSeq" id="WP_230222052.1">
    <property type="nucleotide sequence ID" value="NZ_JAJKFT010000010.1"/>
</dbReference>
<dbReference type="InterPro" id="IPR013785">
    <property type="entry name" value="Aldolase_TIM"/>
</dbReference>
<keyword evidence="2" id="KW-1185">Reference proteome</keyword>
<protein>
    <submittedName>
        <fullName evidence="1">Uncharacterized protein</fullName>
    </submittedName>
</protein>
<comment type="caution">
    <text evidence="1">The sequence shown here is derived from an EMBL/GenBank/DDBJ whole genome shotgun (WGS) entry which is preliminary data.</text>
</comment>
<sequence>MDSDTTTRDRLCDGLCLPIAPIAATEGQFDPLRQRLLWRYYATAGTGGAVADLTSGSPQLRRELLASLLAMPNKNNHEPWLRIALVGESEALSMASELRAAGADAIAVALDEATGGSTEDLIGLLQAVGRSAPLIVYPQAIPSRRLSTVQAWRRVLEIPQLSAVSLPSQRQAAVMIVRAMMETRRKDICIYTANEINPVIDLVTPFRYANGNKTIERRVVGGMLRLWGVFTARAVELLERCHVVAQRGAIPDELLQVSVEVSELSMALATENNAGFREVLSRNKIFADNRDAEGKPPSPATLDRVATALDYHQHLTDFAYVAARLEKWMAD</sequence>
<proteinExistence type="predicted"/>
<evidence type="ECO:0000313" key="2">
    <source>
        <dbReference type="Proteomes" id="UP001139103"/>
    </source>
</evidence>